<keyword evidence="1" id="KW-0472">Membrane</keyword>
<dbReference type="InterPro" id="IPR032623">
    <property type="entry name" value="FecR_N"/>
</dbReference>
<reference evidence="4" key="1">
    <citation type="journal article" date="2023" name="Microbiol Resour">
        <title>Genome Sequences of Rhodoplanes serenus and Two Thermotolerant Strains, Rhodoplanes tepidamans and 'Rhodoplanes cryptolactis,' Further Refine the Genus.</title>
        <authorList>
            <person name="Rayyan A.A."/>
            <person name="Kyndt J.A."/>
        </authorList>
    </citation>
    <scope>NUCLEOTIDE SEQUENCE</scope>
    <source>
        <strain evidence="4">DSM 9987</strain>
    </source>
</reference>
<dbReference type="InterPro" id="IPR012373">
    <property type="entry name" value="Ferrdict_sens_TM"/>
</dbReference>
<feature type="domain" description="FecR protein" evidence="2">
    <location>
        <begin position="114"/>
        <end position="205"/>
    </location>
</feature>
<dbReference type="Pfam" id="PF16220">
    <property type="entry name" value="DUF4880"/>
    <property type="match status" value="1"/>
</dbReference>
<evidence type="ECO:0000256" key="1">
    <source>
        <dbReference type="SAM" id="Phobius"/>
    </source>
</evidence>
<dbReference type="EMBL" id="JAQQLI010000030">
    <property type="protein sequence ID" value="MDC7787649.1"/>
    <property type="molecule type" value="Genomic_DNA"/>
</dbReference>
<organism evidence="4 5">
    <name type="scientific">Rhodoplanes tepidamans</name>
    <name type="common">Rhodoplanes cryptolactis</name>
    <dbReference type="NCBI Taxonomy" id="200616"/>
    <lineage>
        <taxon>Bacteria</taxon>
        <taxon>Pseudomonadati</taxon>
        <taxon>Pseudomonadota</taxon>
        <taxon>Alphaproteobacteria</taxon>
        <taxon>Hyphomicrobiales</taxon>
        <taxon>Nitrobacteraceae</taxon>
        <taxon>Rhodoplanes</taxon>
    </lineage>
</organism>
<protein>
    <submittedName>
        <fullName evidence="4">FecR domain-containing protein</fullName>
    </submittedName>
</protein>
<feature type="transmembrane region" description="Helical" evidence="1">
    <location>
        <begin position="86"/>
        <end position="104"/>
    </location>
</feature>
<gene>
    <name evidence="4" type="ORF">PQJ73_18325</name>
</gene>
<feature type="domain" description="FecR N-terminal" evidence="3">
    <location>
        <begin position="15"/>
        <end position="53"/>
    </location>
</feature>
<accession>A0ABT5JDG0</accession>
<dbReference type="PIRSF" id="PIRSF018266">
    <property type="entry name" value="FecR"/>
    <property type="match status" value="1"/>
</dbReference>
<comment type="caution">
    <text evidence="4">The sequence shown here is derived from an EMBL/GenBank/DDBJ whole genome shotgun (WGS) entry which is preliminary data.</text>
</comment>
<sequence>MHERDRHAADDRVAREARDWVVRLASGTVSDAELAAFRAWHDAAPAHGRAFARERSFWQQLAALDARPGALAGTERGSARPRSRRAVLAGAGALAAGGAGLIVAPRLARLWRADVSTGFGEQRRVSLPDGTAALLNTDSALALGFRPGVRRVALLQGEALFEVTPDAVPFRVAALGGEVEALGTGFAVRAVAGEAAVTVTDGRVRVSAGGGPDGAVEVRPREQARYRDAGGPVRVAAVDLDEVLSWRAGRIVFEGRPFGEALAELARYVPETVVLADRRAAAEPVSAVFSVGQAVAAIAALAATQNLTMRRIPGLAILIS</sequence>
<dbReference type="Gene3D" id="2.60.120.1440">
    <property type="match status" value="1"/>
</dbReference>
<evidence type="ECO:0000259" key="2">
    <source>
        <dbReference type="Pfam" id="PF04773"/>
    </source>
</evidence>
<dbReference type="Pfam" id="PF04773">
    <property type="entry name" value="FecR"/>
    <property type="match status" value="1"/>
</dbReference>
<evidence type="ECO:0000259" key="3">
    <source>
        <dbReference type="Pfam" id="PF16220"/>
    </source>
</evidence>
<name>A0ABT5JDG0_RHOTP</name>
<keyword evidence="1" id="KW-1133">Transmembrane helix</keyword>
<dbReference type="Proteomes" id="UP001165652">
    <property type="component" value="Unassembled WGS sequence"/>
</dbReference>
<dbReference type="InterPro" id="IPR006860">
    <property type="entry name" value="FecR"/>
</dbReference>
<keyword evidence="5" id="KW-1185">Reference proteome</keyword>
<reference evidence="4" key="2">
    <citation type="submission" date="2023-02" db="EMBL/GenBank/DDBJ databases">
        <authorList>
            <person name="Rayyan A."/>
            <person name="Meyer T."/>
            <person name="Kyndt J.A."/>
        </authorList>
    </citation>
    <scope>NUCLEOTIDE SEQUENCE</scope>
    <source>
        <strain evidence="4">DSM 9987</strain>
    </source>
</reference>
<evidence type="ECO:0000313" key="5">
    <source>
        <dbReference type="Proteomes" id="UP001165652"/>
    </source>
</evidence>
<evidence type="ECO:0000313" key="4">
    <source>
        <dbReference type="EMBL" id="MDC7787649.1"/>
    </source>
</evidence>
<dbReference type="PANTHER" id="PTHR30273:SF2">
    <property type="entry name" value="PROTEIN FECR"/>
    <property type="match status" value="1"/>
</dbReference>
<proteinExistence type="predicted"/>
<keyword evidence="1" id="KW-0812">Transmembrane</keyword>
<dbReference type="PANTHER" id="PTHR30273">
    <property type="entry name" value="PERIPLASMIC SIGNAL SENSOR AND SIGMA FACTOR ACTIVATOR FECR-RELATED"/>
    <property type="match status" value="1"/>
</dbReference>
<dbReference type="RefSeq" id="WP_272778488.1">
    <property type="nucleotide sequence ID" value="NZ_JAQQLI010000030.1"/>
</dbReference>